<dbReference type="PANTHER" id="PTHR43479">
    <property type="entry name" value="ACREF/ENVCD OPERON REPRESSOR-RELATED"/>
    <property type="match status" value="1"/>
</dbReference>
<comment type="caution">
    <text evidence="5">The sequence shown here is derived from an EMBL/GenBank/DDBJ whole genome shotgun (WGS) entry which is preliminary data.</text>
</comment>
<evidence type="ECO:0000256" key="3">
    <source>
        <dbReference type="PROSITE-ProRule" id="PRU00335"/>
    </source>
</evidence>
<feature type="DNA-binding region" description="H-T-H motif" evidence="3">
    <location>
        <begin position="89"/>
        <end position="108"/>
    </location>
</feature>
<keyword evidence="1" id="KW-0678">Repressor</keyword>
<keyword evidence="6" id="KW-1185">Reference proteome</keyword>
<gene>
    <name evidence="5" type="ORF">ACFSKK_00865</name>
</gene>
<feature type="domain" description="HTH tetR-type" evidence="4">
    <location>
        <begin position="1"/>
        <end position="61"/>
    </location>
</feature>
<accession>A0ABW5BQ65</accession>
<dbReference type="RefSeq" id="WP_247342736.1">
    <property type="nucleotide sequence ID" value="NZ_CP095550.1"/>
</dbReference>
<evidence type="ECO:0000259" key="4">
    <source>
        <dbReference type="PROSITE" id="PS50977"/>
    </source>
</evidence>
<evidence type="ECO:0000256" key="1">
    <source>
        <dbReference type="ARBA" id="ARBA00022491"/>
    </source>
</evidence>
<feature type="DNA-binding region" description="H-T-H motif" evidence="3">
    <location>
        <begin position="24"/>
        <end position="43"/>
    </location>
</feature>
<dbReference type="SUPFAM" id="SSF46689">
    <property type="entry name" value="Homeodomain-like"/>
    <property type="match status" value="2"/>
</dbReference>
<dbReference type="PROSITE" id="PS50977">
    <property type="entry name" value="HTH_TETR_2"/>
    <property type="match status" value="2"/>
</dbReference>
<dbReference type="Pfam" id="PF00440">
    <property type="entry name" value="TetR_N"/>
    <property type="match status" value="1"/>
</dbReference>
<dbReference type="PANTHER" id="PTHR43479:SF11">
    <property type="entry name" value="ACREF_ENVCD OPERON REPRESSOR-RELATED"/>
    <property type="match status" value="1"/>
</dbReference>
<evidence type="ECO:0000313" key="6">
    <source>
        <dbReference type="Proteomes" id="UP001597318"/>
    </source>
</evidence>
<organism evidence="5 6">
    <name type="scientific">Metabacillus endolithicus</name>
    <dbReference type="NCBI Taxonomy" id="1535204"/>
    <lineage>
        <taxon>Bacteria</taxon>
        <taxon>Bacillati</taxon>
        <taxon>Bacillota</taxon>
        <taxon>Bacilli</taxon>
        <taxon>Bacillales</taxon>
        <taxon>Bacillaceae</taxon>
        <taxon>Metabacillus</taxon>
    </lineage>
</organism>
<dbReference type="Proteomes" id="UP001597318">
    <property type="component" value="Unassembled WGS sequence"/>
</dbReference>
<dbReference type="InterPro" id="IPR001647">
    <property type="entry name" value="HTH_TetR"/>
</dbReference>
<proteinExistence type="predicted"/>
<name>A0ABW5BQ65_9BACI</name>
<dbReference type="SUPFAM" id="SSF48498">
    <property type="entry name" value="Tetracyclin repressor-like, C-terminal domain"/>
    <property type="match status" value="1"/>
</dbReference>
<feature type="domain" description="HTH tetR-type" evidence="4">
    <location>
        <begin position="66"/>
        <end position="126"/>
    </location>
</feature>
<evidence type="ECO:0000313" key="5">
    <source>
        <dbReference type="EMBL" id="MFD2212257.1"/>
    </source>
</evidence>
<dbReference type="InterPro" id="IPR036271">
    <property type="entry name" value="Tet_transcr_reg_TetR-rel_C_sf"/>
</dbReference>
<dbReference type="EMBL" id="JBHUIK010000001">
    <property type="protein sequence ID" value="MFD2212257.1"/>
    <property type="molecule type" value="Genomic_DNA"/>
</dbReference>
<dbReference type="InterPro" id="IPR009057">
    <property type="entry name" value="Homeodomain-like_sf"/>
</dbReference>
<reference evidence="6" key="1">
    <citation type="journal article" date="2019" name="Int. J. Syst. Evol. Microbiol.">
        <title>The Global Catalogue of Microorganisms (GCM) 10K type strain sequencing project: providing services to taxonomists for standard genome sequencing and annotation.</title>
        <authorList>
            <consortium name="The Broad Institute Genomics Platform"/>
            <consortium name="The Broad Institute Genome Sequencing Center for Infectious Disease"/>
            <person name="Wu L."/>
            <person name="Ma J."/>
        </authorList>
    </citation>
    <scope>NUCLEOTIDE SEQUENCE [LARGE SCALE GENOMIC DNA]</scope>
    <source>
        <strain evidence="6">CGMCC 1.15474</strain>
    </source>
</reference>
<protein>
    <submittedName>
        <fullName evidence="5">TetR/AcrR family transcriptional regulator</fullName>
    </submittedName>
</protein>
<keyword evidence="2 3" id="KW-0238">DNA-binding</keyword>
<sequence>MNSQDRIIKASYDLAMQYPVDKITFAKIADVADVHWTTVKRYFGSKDEMKKVLMYDHLDRKVITHQDTRAKILESASVIFAKYGYEGATLDQVVEHAGMTKGAVYWHFSSKANLFYELTNRSLKQLLNGLPESLHAIFHSVEPKEAIKNLLLMQFNDCLDEENNKQPLLFFEVISNRRESGIKDQLDHSFEHLFHVTSNILEELKEKNLLTKNIDSTSLSIALHALINGLVLMWIISPSSVSLTNIVDDVSNLIWNGIKPESYP</sequence>
<dbReference type="InterPro" id="IPR050624">
    <property type="entry name" value="HTH-type_Tx_Regulator"/>
</dbReference>
<dbReference type="Gene3D" id="1.10.357.10">
    <property type="entry name" value="Tetracycline Repressor, domain 2"/>
    <property type="match status" value="2"/>
</dbReference>
<dbReference type="PRINTS" id="PR00455">
    <property type="entry name" value="HTHTETR"/>
</dbReference>
<evidence type="ECO:0000256" key="2">
    <source>
        <dbReference type="ARBA" id="ARBA00023125"/>
    </source>
</evidence>